<reference evidence="7 8" key="1">
    <citation type="journal article" date="2023" name="Elife">
        <title>Identification of key yeast species and microbe-microbe interactions impacting larval growth of Drosophila in the wild.</title>
        <authorList>
            <person name="Mure A."/>
            <person name="Sugiura Y."/>
            <person name="Maeda R."/>
            <person name="Honda K."/>
            <person name="Sakurai N."/>
            <person name="Takahashi Y."/>
            <person name="Watada M."/>
            <person name="Katoh T."/>
            <person name="Gotoh A."/>
            <person name="Gotoh Y."/>
            <person name="Taniguchi I."/>
            <person name="Nakamura K."/>
            <person name="Hayashi T."/>
            <person name="Katayama T."/>
            <person name="Uemura T."/>
            <person name="Hattori Y."/>
        </authorList>
    </citation>
    <scope>NUCLEOTIDE SEQUENCE [LARGE SCALE GENOMIC DNA]</scope>
    <source>
        <strain evidence="7 8">SB-73</strain>
    </source>
</reference>
<organism evidence="7 8">
    <name type="scientific">Starmerella bacillaris</name>
    <name type="common">Yeast</name>
    <name type="synonym">Candida zemplinina</name>
    <dbReference type="NCBI Taxonomy" id="1247836"/>
    <lineage>
        <taxon>Eukaryota</taxon>
        <taxon>Fungi</taxon>
        <taxon>Dikarya</taxon>
        <taxon>Ascomycota</taxon>
        <taxon>Saccharomycotina</taxon>
        <taxon>Dipodascomycetes</taxon>
        <taxon>Dipodascales</taxon>
        <taxon>Trichomonascaceae</taxon>
        <taxon>Starmerella</taxon>
    </lineage>
</organism>
<evidence type="ECO:0000259" key="5">
    <source>
        <dbReference type="Pfam" id="PF04935"/>
    </source>
</evidence>
<feature type="compositionally biased region" description="Basic and acidic residues" evidence="4">
    <location>
        <begin position="183"/>
        <end position="229"/>
    </location>
</feature>
<feature type="compositionally biased region" description="Basic residues" evidence="4">
    <location>
        <begin position="460"/>
        <end position="474"/>
    </location>
</feature>
<dbReference type="PANTHER" id="PTHR14369:SF0">
    <property type="entry name" value="SURFEIT LOCUS PROTEIN 6"/>
    <property type="match status" value="1"/>
</dbReference>
<dbReference type="GO" id="GO:0003677">
    <property type="term" value="F:DNA binding"/>
    <property type="evidence" value="ECO:0007669"/>
    <property type="project" value="TreeGrafter"/>
</dbReference>
<dbReference type="EMBL" id="BTGC01000003">
    <property type="protein sequence ID" value="GMM49595.1"/>
    <property type="molecule type" value="Genomic_DNA"/>
</dbReference>
<proteinExistence type="inferred from homology"/>
<feature type="compositionally biased region" description="Polar residues" evidence="4">
    <location>
        <begin position="167"/>
        <end position="180"/>
    </location>
</feature>
<dbReference type="Proteomes" id="UP001362899">
    <property type="component" value="Unassembled WGS sequence"/>
</dbReference>
<feature type="domain" description="Ribosomal RNA-processing protein 14 N-terminal" evidence="6">
    <location>
        <begin position="8"/>
        <end position="62"/>
    </location>
</feature>
<feature type="compositionally biased region" description="Basic and acidic residues" evidence="4">
    <location>
        <begin position="45"/>
        <end position="61"/>
    </location>
</feature>
<name>A0AAV5RDX3_STABA</name>
<evidence type="ECO:0000256" key="1">
    <source>
        <dbReference type="ARBA" id="ARBA00004123"/>
    </source>
</evidence>
<dbReference type="GO" id="GO:0042274">
    <property type="term" value="P:ribosomal small subunit biogenesis"/>
    <property type="evidence" value="ECO:0007669"/>
    <property type="project" value="TreeGrafter"/>
</dbReference>
<feature type="compositionally biased region" description="Basic and acidic residues" evidence="4">
    <location>
        <begin position="296"/>
        <end position="306"/>
    </location>
</feature>
<feature type="domain" description="Ribosomal RNA-processing protein 14/surfeit locus protein 6 C-terminal" evidence="5">
    <location>
        <begin position="280"/>
        <end position="462"/>
    </location>
</feature>
<dbReference type="PANTHER" id="PTHR14369">
    <property type="entry name" value="SURFEIT LOCUS PROTEIN 6"/>
    <property type="match status" value="1"/>
</dbReference>
<evidence type="ECO:0000313" key="8">
    <source>
        <dbReference type="Proteomes" id="UP001362899"/>
    </source>
</evidence>
<evidence type="ECO:0000256" key="4">
    <source>
        <dbReference type="SAM" id="MobiDB-lite"/>
    </source>
</evidence>
<gene>
    <name evidence="7" type="ORF">DASB73_005530</name>
</gene>
<feature type="compositionally biased region" description="Acidic residues" evidence="4">
    <location>
        <begin position="310"/>
        <end position="320"/>
    </location>
</feature>
<protein>
    <submittedName>
        <fullName evidence="7">Ribosome biosynthesis protein</fullName>
    </submittedName>
</protein>
<feature type="compositionally biased region" description="Basic and acidic residues" evidence="4">
    <location>
        <begin position="240"/>
        <end position="260"/>
    </location>
</feature>
<evidence type="ECO:0000313" key="7">
    <source>
        <dbReference type="EMBL" id="GMM49595.1"/>
    </source>
</evidence>
<dbReference type="GO" id="GO:0005730">
    <property type="term" value="C:nucleolus"/>
    <property type="evidence" value="ECO:0007669"/>
    <property type="project" value="TreeGrafter"/>
</dbReference>
<keyword evidence="8" id="KW-1185">Reference proteome</keyword>
<keyword evidence="3" id="KW-0539">Nucleus</keyword>
<dbReference type="Pfam" id="PF04935">
    <property type="entry name" value="SURF6"/>
    <property type="match status" value="1"/>
</dbReference>
<evidence type="ECO:0000259" key="6">
    <source>
        <dbReference type="Pfam" id="PF15459"/>
    </source>
</evidence>
<comment type="similarity">
    <text evidence="2">Belongs to the SURF6 family.</text>
</comment>
<dbReference type="InterPro" id="IPR007019">
    <property type="entry name" value="SURF6"/>
</dbReference>
<comment type="caution">
    <text evidence="7">The sequence shown here is derived from an EMBL/GenBank/DDBJ whole genome shotgun (WGS) entry which is preliminary data.</text>
</comment>
<sequence length="482" mass="54798">MSDSLKNRLESHSNSFDGLLSLIPAKFYYEDEAQSQWKKRSLPASEKKAEHERLKKAKFDPEQGASALDEIRRRQSSTDLANEEARRDSSVGIDETIAANSDSEEDVIIYDDNGNAINAQPQESVRDILRAKREGAGSNSNPADSKASEPANVKQNKKTKLKQQKKSVSGSDSVQPGTQIESEDSKDSKDSNEPKESKESKEPKEPKESKEPKEPKEPKESTESEKPENSEEIAEEDDAERQARIEELRKKVSERIAELKRQRKAPGSGVEGAPKNREMLLAARKRRLEMKKAKKRAENAEAKETTATEVDADEETESVEPNEIKADLDDVMFGKVEFTDGSVLSKDLTSIEQQRKVKKRNAFDQLRVLEKRKEKIADLDKDKQDEIAENSKWSRAILQSEGAKIRDDEKMLRRTIKQNTNRKRRSEKEWRERIENVKTGISSREAKRNANIRAHKEAKKLHLKGKKRKMHMKRAAASLNGK</sequence>
<accession>A0AAV5RDX3</accession>
<feature type="compositionally biased region" description="Basic and acidic residues" evidence="4">
    <location>
        <begin position="124"/>
        <end position="135"/>
    </location>
</feature>
<evidence type="ECO:0000256" key="3">
    <source>
        <dbReference type="ARBA" id="ARBA00023242"/>
    </source>
</evidence>
<feature type="region of interest" description="Disordered" evidence="4">
    <location>
        <begin position="290"/>
        <end position="321"/>
    </location>
</feature>
<dbReference type="GO" id="GO:0003723">
    <property type="term" value="F:RNA binding"/>
    <property type="evidence" value="ECO:0007669"/>
    <property type="project" value="TreeGrafter"/>
</dbReference>
<dbReference type="Pfam" id="PF15459">
    <property type="entry name" value="RRP14"/>
    <property type="match status" value="1"/>
</dbReference>
<feature type="region of interest" description="Disordered" evidence="4">
    <location>
        <begin position="460"/>
        <end position="482"/>
    </location>
</feature>
<dbReference type="InterPro" id="IPR029188">
    <property type="entry name" value="Rrp14_N"/>
</dbReference>
<evidence type="ECO:0000256" key="2">
    <source>
        <dbReference type="ARBA" id="ARBA00005904"/>
    </source>
</evidence>
<feature type="compositionally biased region" description="Acidic residues" evidence="4">
    <location>
        <begin position="230"/>
        <end position="239"/>
    </location>
</feature>
<dbReference type="InterPro" id="IPR029190">
    <property type="entry name" value="Rrp14/SURF6_C"/>
</dbReference>
<comment type="subcellular location">
    <subcellularLocation>
        <location evidence="1">Nucleus</location>
    </subcellularLocation>
</comment>
<dbReference type="AlphaFoldDB" id="A0AAV5RDX3"/>
<feature type="compositionally biased region" description="Basic residues" evidence="4">
    <location>
        <begin position="155"/>
        <end position="165"/>
    </location>
</feature>
<dbReference type="GO" id="GO:0042273">
    <property type="term" value="P:ribosomal large subunit biogenesis"/>
    <property type="evidence" value="ECO:0007669"/>
    <property type="project" value="TreeGrafter"/>
</dbReference>
<feature type="region of interest" description="Disordered" evidence="4">
    <location>
        <begin position="38"/>
        <end position="278"/>
    </location>
</feature>